<evidence type="ECO:0000313" key="10">
    <source>
        <dbReference type="Proteomes" id="UP000243052"/>
    </source>
</evidence>
<dbReference type="InterPro" id="IPR003601">
    <property type="entry name" value="Topo_IA_2"/>
</dbReference>
<dbReference type="GO" id="GO:0003917">
    <property type="term" value="F:DNA topoisomerase type I (single strand cut, ATP-independent) activity"/>
    <property type="evidence" value="ECO:0007669"/>
    <property type="project" value="UniProtKB-EC"/>
</dbReference>
<evidence type="ECO:0000259" key="8">
    <source>
        <dbReference type="PROSITE" id="PS52039"/>
    </source>
</evidence>
<dbReference type="Gene3D" id="2.70.20.10">
    <property type="entry name" value="Topoisomerase I, domain 3"/>
    <property type="match status" value="1"/>
</dbReference>
<keyword evidence="4 6" id="KW-0238">DNA-binding</keyword>
<dbReference type="InterPro" id="IPR023406">
    <property type="entry name" value="Topo_IA_AS"/>
</dbReference>
<feature type="domain" description="Toprim" evidence="7">
    <location>
        <begin position="2"/>
        <end position="150"/>
    </location>
</feature>
<evidence type="ECO:0000256" key="2">
    <source>
        <dbReference type="ARBA" id="ARBA00009446"/>
    </source>
</evidence>
<protein>
    <recommendedName>
        <fullName evidence="6">DNA topoisomerase</fullName>
        <ecNumber evidence="6">5.6.2.1</ecNumber>
    </recommendedName>
</protein>
<evidence type="ECO:0000259" key="7">
    <source>
        <dbReference type="PROSITE" id="PS50880"/>
    </source>
</evidence>
<dbReference type="GO" id="GO:0035825">
    <property type="term" value="P:homologous recombination"/>
    <property type="evidence" value="ECO:0007669"/>
    <property type="project" value="UniProtKB-ARBA"/>
</dbReference>
<dbReference type="SMART" id="SM00437">
    <property type="entry name" value="TOP1Ac"/>
    <property type="match status" value="1"/>
</dbReference>
<dbReference type="FunFam" id="1.10.290.10:FF:000001">
    <property type="entry name" value="DNA topoisomerase"/>
    <property type="match status" value="1"/>
</dbReference>
<dbReference type="SMART" id="SM00493">
    <property type="entry name" value="TOPRIM"/>
    <property type="match status" value="1"/>
</dbReference>
<organism evidence="9 10">
    <name type="scientific">Eremothecium sinecaudum</name>
    <dbReference type="NCBI Taxonomy" id="45286"/>
    <lineage>
        <taxon>Eukaryota</taxon>
        <taxon>Fungi</taxon>
        <taxon>Dikarya</taxon>
        <taxon>Ascomycota</taxon>
        <taxon>Saccharomycotina</taxon>
        <taxon>Saccharomycetes</taxon>
        <taxon>Saccharomycetales</taxon>
        <taxon>Saccharomycetaceae</taxon>
        <taxon>Eremothecium</taxon>
    </lineage>
</organism>
<comment type="similarity">
    <text evidence="2 6">Belongs to the type IA topoisomerase family.</text>
</comment>
<dbReference type="Gene3D" id="3.40.50.140">
    <property type="match status" value="1"/>
</dbReference>
<dbReference type="GO" id="GO:0005634">
    <property type="term" value="C:nucleus"/>
    <property type="evidence" value="ECO:0007669"/>
    <property type="project" value="TreeGrafter"/>
</dbReference>
<dbReference type="FunFam" id="3.40.50.140:FF:000003">
    <property type="entry name" value="DNA topoisomerase"/>
    <property type="match status" value="1"/>
</dbReference>
<dbReference type="CDD" id="cd00186">
    <property type="entry name" value="TOP1Ac"/>
    <property type="match status" value="1"/>
</dbReference>
<dbReference type="InterPro" id="IPR006171">
    <property type="entry name" value="TOPRIM_dom"/>
</dbReference>
<evidence type="ECO:0000256" key="3">
    <source>
        <dbReference type="ARBA" id="ARBA00023029"/>
    </source>
</evidence>
<dbReference type="Gene3D" id="1.10.460.10">
    <property type="entry name" value="Topoisomerase I, domain 2"/>
    <property type="match status" value="1"/>
</dbReference>
<keyword evidence="5 6" id="KW-0413">Isomerase</keyword>
<gene>
    <name evidence="9" type="ORF">AW171_hschr53037</name>
</gene>
<dbReference type="GeneID" id="28724380"/>
<sequence>MKVLCVAEKNSIAKAVAGILGGGRSRMRPSSSKYIKNYDFEYSFPWLPGNGSRCDVTMTAVAGHLMEQDFGPNYGWNKCDPKDLFHAEIIDKPNKEIAANIAKECRNANYLMIWTDYDREGEAIGWEVAKVAMQANPYLNEEKIYRAVFSHLGREHIINAARNPSRIDMNAVHAVNARSEIDLRAGYAFTRLLTGTLQSKVEMEMSTEKNKKRAIISYGTCQFPTLGFVVDRYERVKNFVPEEFWYIQLIIDDVEQDRKVTFQWDRGHLFDRLSVMTIYEMCIEEVGCRAKVCSVTAKETTKYRPLPLTTVELQKNCSKYLRMSAKQSLDAAEKLYQKGFISYPRTETDSFSKQMDLQTLVQQQKEHQQWGSYAADLLDEAGHHSSNKFQWPRSGTHDDQAHPPIHPVLCVQPNSDMSLDEKRVYEYVVRHFLACCSADAKGRTSKVQLKWHTETFTATGLQVLEENFLKVYTYQKWTSSVQLPILELNSELEIAKGEMKSGKTTPPKYITESELIMLMDANGIGTDATIAEHIEKIQERKYIKAEGSAKNKVFKPTILGRSLVHGFEDIGLEESFAKPFLRRDMEVDLKSICQGTKNKHDVLKNIIGMYMDYYDQTNSQRSKLINSYDRMRRET</sequence>
<evidence type="ECO:0000256" key="1">
    <source>
        <dbReference type="ARBA" id="ARBA00000213"/>
    </source>
</evidence>
<dbReference type="InterPro" id="IPR023405">
    <property type="entry name" value="Topo_IA_core_domain"/>
</dbReference>
<evidence type="ECO:0000256" key="5">
    <source>
        <dbReference type="ARBA" id="ARBA00023235"/>
    </source>
</evidence>
<proteinExistence type="inferred from homology"/>
<dbReference type="InterPro" id="IPR003602">
    <property type="entry name" value="Topo_IA_DNA-bd_dom"/>
</dbReference>
<feature type="domain" description="Topo IA-type catalytic" evidence="8">
    <location>
        <begin position="168"/>
        <end position="614"/>
    </location>
</feature>
<dbReference type="STRING" id="45286.A0A0X8HTB6"/>
<dbReference type="SUPFAM" id="SSF56712">
    <property type="entry name" value="Prokaryotic type I DNA topoisomerase"/>
    <property type="match status" value="1"/>
</dbReference>
<keyword evidence="10" id="KW-1185">Reference proteome</keyword>
<accession>A0A0X8HTB6</accession>
<reference evidence="9 10" key="1">
    <citation type="submission" date="2016-01" db="EMBL/GenBank/DDBJ databases">
        <title>Genome sequence of the yeast Holleya sinecauda.</title>
        <authorList>
            <person name="Dietrich F.S."/>
        </authorList>
    </citation>
    <scope>NUCLEOTIDE SEQUENCE [LARGE SCALE GENOMIC DNA]</scope>
    <source>
        <strain evidence="9 10">ATCC 58844</strain>
    </source>
</reference>
<comment type="catalytic activity">
    <reaction evidence="1 6">
        <text>ATP-independent breakage of single-stranded DNA, followed by passage and rejoining.</text>
        <dbReference type="EC" id="5.6.2.1"/>
    </reaction>
</comment>
<dbReference type="PRINTS" id="PR00417">
    <property type="entry name" value="PRTPISMRASEI"/>
</dbReference>
<dbReference type="Pfam" id="PF01751">
    <property type="entry name" value="Toprim"/>
    <property type="match status" value="1"/>
</dbReference>
<dbReference type="RefSeq" id="XP_017988100.1">
    <property type="nucleotide sequence ID" value="XM_018132619.1"/>
</dbReference>
<evidence type="ECO:0000256" key="6">
    <source>
        <dbReference type="RuleBase" id="RU362092"/>
    </source>
</evidence>
<dbReference type="CDD" id="cd03362">
    <property type="entry name" value="TOPRIM_TopoIA_TopoIII"/>
    <property type="match status" value="1"/>
</dbReference>
<dbReference type="PANTHER" id="PTHR11390">
    <property type="entry name" value="PROKARYOTIC DNA TOPOISOMERASE"/>
    <property type="match status" value="1"/>
</dbReference>
<dbReference type="Pfam" id="PF01131">
    <property type="entry name" value="Topoisom_bac"/>
    <property type="match status" value="1"/>
</dbReference>
<dbReference type="EMBL" id="CP014245">
    <property type="protein sequence ID" value="AMD21104.1"/>
    <property type="molecule type" value="Genomic_DNA"/>
</dbReference>
<dbReference type="InterPro" id="IPR034144">
    <property type="entry name" value="TOPRIM_TopoIII"/>
</dbReference>
<dbReference type="PROSITE" id="PS52039">
    <property type="entry name" value="TOPO_IA_2"/>
    <property type="match status" value="1"/>
</dbReference>
<dbReference type="AlphaFoldDB" id="A0A0X8HTB6"/>
<evidence type="ECO:0000313" key="9">
    <source>
        <dbReference type="EMBL" id="AMD21104.1"/>
    </source>
</evidence>
<dbReference type="PROSITE" id="PS50880">
    <property type="entry name" value="TOPRIM"/>
    <property type="match status" value="1"/>
</dbReference>
<keyword evidence="3 6" id="KW-0799">Topoisomerase</keyword>
<dbReference type="InterPro" id="IPR013497">
    <property type="entry name" value="Topo_IA_cen"/>
</dbReference>
<comment type="function">
    <text evidence="6">Introduces a single-strand break via transesterification at a target site in duplex DNA. Releases the supercoiling and torsional tension of DNA introduced during the DNA replication and transcription by transiently cleaving and rejoining one strand of the DNA duplex. The scissile phosphodiester is attacked by the catalytic tyrosine of the enzyme, resulting in the formation of a DNA-(5'-phosphotyrosyl)-enzyme intermediate and the expulsion of a 3'-OH DNA strand.</text>
</comment>
<dbReference type="Gene3D" id="1.10.290.10">
    <property type="entry name" value="Topoisomerase I, domain 4"/>
    <property type="match status" value="1"/>
</dbReference>
<dbReference type="PANTHER" id="PTHR11390:SF21">
    <property type="entry name" value="DNA TOPOISOMERASE 3-ALPHA"/>
    <property type="match status" value="1"/>
</dbReference>
<dbReference type="OrthoDB" id="430051at2759"/>
<dbReference type="InterPro" id="IPR000380">
    <property type="entry name" value="Topo_IA"/>
</dbReference>
<evidence type="ECO:0000256" key="4">
    <source>
        <dbReference type="ARBA" id="ARBA00023125"/>
    </source>
</evidence>
<dbReference type="PROSITE" id="PS00396">
    <property type="entry name" value="TOPO_IA_1"/>
    <property type="match status" value="1"/>
</dbReference>
<name>A0A0X8HTB6_9SACH</name>
<dbReference type="InterPro" id="IPR013824">
    <property type="entry name" value="Topo_IA_cen_sub1"/>
</dbReference>
<dbReference type="InterPro" id="IPR013826">
    <property type="entry name" value="Topo_IA_cen_sub3"/>
</dbReference>
<dbReference type="GO" id="GO:0003677">
    <property type="term" value="F:DNA binding"/>
    <property type="evidence" value="ECO:0007669"/>
    <property type="project" value="UniProtKB-KW"/>
</dbReference>
<dbReference type="EC" id="5.6.2.1" evidence="6"/>
<dbReference type="GO" id="GO:0006265">
    <property type="term" value="P:DNA topological change"/>
    <property type="evidence" value="ECO:0007669"/>
    <property type="project" value="InterPro"/>
</dbReference>
<dbReference type="GO" id="GO:0006281">
    <property type="term" value="P:DNA repair"/>
    <property type="evidence" value="ECO:0007669"/>
    <property type="project" value="TreeGrafter"/>
</dbReference>
<dbReference type="SMART" id="SM00436">
    <property type="entry name" value="TOP1Bc"/>
    <property type="match status" value="1"/>
</dbReference>
<dbReference type="GO" id="GO:0031422">
    <property type="term" value="C:RecQ family helicase-topoisomerase III complex"/>
    <property type="evidence" value="ECO:0007669"/>
    <property type="project" value="TreeGrafter"/>
</dbReference>
<dbReference type="Proteomes" id="UP000243052">
    <property type="component" value="Chromosome v"/>
</dbReference>
<dbReference type="InterPro" id="IPR013825">
    <property type="entry name" value="Topo_IA_cen_sub2"/>
</dbReference>